<reference evidence="2 3" key="1">
    <citation type="submission" date="2019-10" db="EMBL/GenBank/DDBJ databases">
        <title>Rubrobacter sp nov SCSIO 52915 isolated from a deep-sea sediment in the South China Sea.</title>
        <authorList>
            <person name="Chen R.W."/>
        </authorList>
    </citation>
    <scope>NUCLEOTIDE SEQUENCE [LARGE SCALE GENOMIC DNA]</scope>
    <source>
        <strain evidence="2 3">SCSIO 52915</strain>
    </source>
</reference>
<organism evidence="2 3">
    <name type="scientific">Rubrobacter marinus</name>
    <dbReference type="NCBI Taxonomy" id="2653852"/>
    <lineage>
        <taxon>Bacteria</taxon>
        <taxon>Bacillati</taxon>
        <taxon>Actinomycetota</taxon>
        <taxon>Rubrobacteria</taxon>
        <taxon>Rubrobacterales</taxon>
        <taxon>Rubrobacteraceae</taxon>
        <taxon>Rubrobacter</taxon>
    </lineage>
</organism>
<feature type="transmembrane region" description="Helical" evidence="1">
    <location>
        <begin position="6"/>
        <end position="29"/>
    </location>
</feature>
<evidence type="ECO:0000313" key="3">
    <source>
        <dbReference type="Proteomes" id="UP000502706"/>
    </source>
</evidence>
<dbReference type="RefSeq" id="WP_166397737.1">
    <property type="nucleotide sequence ID" value="NZ_CP045121.1"/>
</dbReference>
<dbReference type="AlphaFoldDB" id="A0A6G8Q0Q7"/>
<dbReference type="KEGG" id="rmar:GBA65_17760"/>
<accession>A0A6G8Q0Q7</accession>
<dbReference type="EMBL" id="CP045121">
    <property type="protein sequence ID" value="QIN80061.1"/>
    <property type="molecule type" value="Genomic_DNA"/>
</dbReference>
<evidence type="ECO:0000256" key="1">
    <source>
        <dbReference type="SAM" id="Phobius"/>
    </source>
</evidence>
<keyword evidence="1" id="KW-1133">Transmembrane helix</keyword>
<keyword evidence="3" id="KW-1185">Reference proteome</keyword>
<gene>
    <name evidence="2" type="ORF">GBA65_17760</name>
</gene>
<proteinExistence type="predicted"/>
<protein>
    <submittedName>
        <fullName evidence="2">Uncharacterized protein</fullName>
    </submittedName>
</protein>
<keyword evidence="1" id="KW-0472">Membrane</keyword>
<evidence type="ECO:0000313" key="2">
    <source>
        <dbReference type="EMBL" id="QIN80061.1"/>
    </source>
</evidence>
<sequence length="157" mass="17487">MNFGQVFTFELVLVALLVLGAIAGALYLASVKRRGGERVDSSEGLSGSSEQRAAIDPHEFYKRTSLENDEDMKMHLYSVGEYEREFGGNLRAQGSGRFVAALKSYRPVGDEWYVLQPERAARVLDLSSEDYEVDGEHGVLLLRKLPHGLPIEARDLL</sequence>
<dbReference type="Proteomes" id="UP000502706">
    <property type="component" value="Chromosome"/>
</dbReference>
<name>A0A6G8Q0Q7_9ACTN</name>
<keyword evidence="1" id="KW-0812">Transmembrane</keyword>